<dbReference type="Pfam" id="PF18998">
    <property type="entry name" value="Flg_new_2"/>
    <property type="match status" value="2"/>
</dbReference>
<dbReference type="InterPro" id="IPR013783">
    <property type="entry name" value="Ig-like_fold"/>
</dbReference>
<dbReference type="Proteomes" id="UP000000787">
    <property type="component" value="Chromosome"/>
</dbReference>
<feature type="transmembrane region" description="Helical" evidence="7">
    <location>
        <begin position="1168"/>
        <end position="1186"/>
    </location>
</feature>
<dbReference type="eggNOG" id="COG3266">
    <property type="taxonomic scope" value="Bacteria"/>
</dbReference>
<dbReference type="SUPFAM" id="SSF103647">
    <property type="entry name" value="TSP type-3 repeat"/>
    <property type="match status" value="1"/>
</dbReference>
<dbReference type="GO" id="GO:0005509">
    <property type="term" value="F:calcium ion binding"/>
    <property type="evidence" value="ECO:0007669"/>
    <property type="project" value="InterPro"/>
</dbReference>
<feature type="transmembrane region" description="Helical" evidence="7">
    <location>
        <begin position="298"/>
        <end position="316"/>
    </location>
</feature>
<dbReference type="eggNOG" id="COG2931">
    <property type="taxonomic scope" value="Bacteria"/>
</dbReference>
<keyword evidence="5" id="KW-1015">Disulfide bond</keyword>
<dbReference type="eggNOG" id="COG0028">
    <property type="taxonomic scope" value="Bacteria"/>
</dbReference>
<dbReference type="InterPro" id="IPR028974">
    <property type="entry name" value="TSP_type-3_rpt"/>
</dbReference>
<feature type="transmembrane region" description="Helical" evidence="7">
    <location>
        <begin position="1253"/>
        <end position="1275"/>
    </location>
</feature>
<keyword evidence="7" id="KW-0472">Membrane</keyword>
<dbReference type="KEGG" id="hau:Haur_2169"/>
<dbReference type="EMBL" id="CP000875">
    <property type="protein sequence ID" value="ABX04809.1"/>
    <property type="molecule type" value="Genomic_DNA"/>
</dbReference>
<feature type="domain" description="LamG-like jellyroll fold" evidence="8">
    <location>
        <begin position="2690"/>
        <end position="2817"/>
    </location>
</feature>
<sequence>MHIRSSRSLIVRATWLALLALLISPFLLGWLDQAAMPQTAIERAWELAGASGSYRYQATIEQTTYPVAAITSAGREPQIDRLALEGQVDATTNYLEMQLWNSADRNPAKAHSLRLLDGKVEQRQGLGPWQAGDLQDLNGIAPSGNLLSFLIGADDVQLLDQATRSFDTAAGAALDLTLTYEHYGFKLDGTALAEKLGPMLEAQIRASRNIPAHVVLDAGRAYRDMQGHGEIWIDQTGLPRRIALTLEFPAQQGQGRSTAMIVGDYSGFDQSRLALATTPFSANPINWLSFRLTEQLPALRLLVLQIVSIGLVLALIGWWMRRLHNRKIHAFTVGLVIISLLTMPLFRADLTAAFAAEQQTEQAEYDQQRAQHEALSEAVAAQQTSNWNPHQNPRSTTPNVALPDADLTALLQARPELALPSMLASSDTTDTDGDGLTDYDEAIWGACPSASSSSNDCIGVADSTDSDGDGLSDGIEVNQLGTLPDEADSDGDLLDDQLEVAGFSFGGTQWYLDPYATDSNSDGLTDGMECQVWVEISSDYDPSAACPDTDADGTPDVFDLDNDNDGVNDAVDNSPNGVIAQTFNGDTPLELSINQLETNKPVYVDFQITPTNADHLDYFGTVLDWPTGDSAGQIQRHLETNFANTENLTLRSSDTNAANGDVRLVPMLQIRMPYTSGHYANLPINASYSGIDRSLEMAVDNWLDSSAIDRYDLSVYDSNSGDGDLLAYLPVSYVSDESDGGVVGFAARMFYQPSQGSNGLATWGAAHEVRLVWLVEMLTDSCTDDTDLSTCEDSYAIIQTYYDEWKLAGLTVTEEHGTDTAIVYENPTEDTNLALDSDLWVASWNMSNSFLRGRDCSSINGSGTCSSNGSRDVTISNLASSIDGWAGGAANHSLAVQSFSYDHNDDYVEDLTITRTAELLDSVFTPYANQTNPTLLFASEHRSRSVNVDDNTITSAAIALDFDADTVPLVTAASMSWAPYQYTDGVWGNYDPEQYLLLLNTLLTSDEFFQGDGSSTSLDEISGKQIWGQSYYAALLQGLSESIESDGDLLWTQSTEVPESAYTPAWPSSTPKGFTFIGSAYLNTIIESVSKFAKYKAMGYSGYSFWSVINHAYKKSFTQYTFSFERLLQNKKSMALHGLIGITTIGLAVGATLFAVGYLTGDDTTFQAGIYILNAATIVGVGLYIANMMHKFYTLYQSGMGVTAILKSTTMANFKAVGKLGLVLGTVVPWIIFLSTSGSVLWKMITTGEGGSIALTVYVAYTLASTIITVVMFALEYVPGIGQIFSFLFLMLYFVDGILAIFGVRTVQDRMTEALAKLLYDVDIVIKNMDSSDRLAIDIVDRSLAEPEDGFVVSNSITYTMRVTNTLLYGTQYSASDANKASFLYTLDDEPVDYHDQISKGDMRGDWDAIGGHKIRLSRTIVSVDALDLDRVGTGINRSLDGLLYLNEAYQLPYTGCWLDAFSCSTETYGGSSELNIGASETLDILPSTLSEFYAMEWNDRGQLSFPSQRDHDGDGLFSVDAGGVDPDDLTRDADADLLLDTYELAQGTDPEAIDTDGDGLDDARELSLGTNPLLNDSDGDGLDDGTESTTGWLISYNDDAGNRSYTRVWSNPNVGDIDDDGLNDLQEFVYGFNPWVATDASLIDNLVQFADMDVSERDAAAVLLRFEESADASVFANSASSNNFSCASTTTCPIAAQTGRYGNAASFDGLNDYLQASLSLAPTAYTQAVWVYPTSTDSNFHGIVGYDGGILAQRAPSIYMFQAGRVQVGFGDGTNWNSLSTSGVVLSSNTWSHIATTFDGTTMRLYINGVEQANSAAAAGKVPYPIDTLRVGRIDNYFQGSIDEVSLFERALSASEVVALKDGRYNPNDLVVQPGAALSYSTSVTNTLATQGIHGNLLGTTSASDPVVTQPKIALRFEESDRKSGFSPASGESEAATCVGASCPASDLVSSTDRSVAFDGVDDQLAIGTLAYENAFQASTFSFKVKLNALPSADKTMSLIATESTQAYGLNVSVNSSGKLVVALNDVSPSLTGVITMATNTWITITINVNDKQLRVYQNGSLDSGLNNNVRLRLVVGAGTLGNSIDGASPLHGNLNDISIVNNNAETVFAFGFDEHNTNSLRTSFANTASGGSIVSCASTATCPSLTAGATHEGLLFDGSDDYLPLPATASSAAGTSGSFSFKLKLSALPASGSYYYLLDNACSSSAGAGYCLRAYIDSAGLVTLGLINRTSSSVAFGPFSTTAAGGFSGKLGSWVSVTISWSLAAAAGSTSNFAIATTHNGSTITATSSGTSTYWPLITTDSNARFGRRVGGTLPLKGALDDLVATSYNLSFDQPSFNVEQINRVNDGRVAACAAFYNCPTSSSAGKFGAALNFDGSDDYLLLDHTVGDDFTIAFWMQSSQTTGSASAWWQGNGLIDGEVAGNANDFGISLGDGGKVLFGIGNPAASDTTLKGGSVADGTWHHVVATRVKQTGAMRLYVDGVLVASGTGNTASLSAPPYLRIGMIQTGYNAYAGLLDEIVIVPAAVDLAGAKLLMQTTYPIIDITEAVTTFQLNALSASSISAIANVSSNAVTSRHSFTQEVEAAIDLQSAIDYPVTDSNAASLPILLPFEEVPGETNFSNYGTVTGYSQNNEMKSPTCYSSIGCPTAGLPGVDGRAAYFNGSGDWLSCTYSGVLGLPCAWNEVNIRTVAAWVKADRGTIADFRGSIGANGIELDFNSFKVTINSTTYRIAIDLPENEWVHVAATVDMTSRIAKVYVNGALYGSTSLGSTGTYSGSFPSIGANRAGTFGNLGADGDFFHGSMDDLRGYTVTLSASQIKQLYSESAPAMAFTFDADASSASTVIDTSANSYAGVLRGSVCNTVTLNSADFGNFGADGINIRLESTDQLILSMPLITTALQQLNVSVPICGIDSLIIEEIASNGTTSSYGAISLNAANSGTTTDVNVGSYPFDHIVLNYSYATPTSSSAPSLTDGKIGQNMTFGGSGAIEVQSPTAVSALTSTFTLMGWINPDDVAGFQQLIASGTDATSNNGFSLELNDDLLQFRTLGVKTYASTASVRAEVWQHVALVFDSNYDALFYVNGTLQQTIDGSAVAKANSDDPTYIGGSASPIGVLQGFFRGQLDQLAVYDRQMTTGEIYSIYLRDLRWYSARSTVELQIDTDAPAIALLSAADYLANQPTTLVVSTIDATSGVRLLDVGVKQPNASSYTWSSAGLCAESLSVASNAAWCYNFDPTSLGGAGNYSLQFRAVDAVGNQTISSVYTINIDTTAPTAASSYSETWQQLSTSNSDELAWTVALNGTVNDTGSGIDPNSVQLSLLDSTGALAGLDQAQTATVSGNTWSISYGFANKRPAGRYNLSLSATDLVGNNWSGIVGSIVLDGRAPSMQLEPSLLTSRIISTTPNLNGLLVEQPAWGGEVAAFHFAEASGATNFSDYSDTNLVATCSANACPSGVSGLFGRALNFDGNNDNLTIANTTTLDLSVASFSAWVKPSWVSGTLGYAPTILAQSAGSNSNWRWQMSADYRSMQLHNGSATTSLPLTLASNQWSHVALVQAGDRWTGYLNGVAIGTIEQAFGSSTGLPLHIGSNGTSQFWAGQLDQVTIYERDLSAAEVYALAQSKVAGVSKAQVWLAPDETMIPASPLISYDFTEVRGATSFADASGNGHGATCTSCPTATNGWTDAEALSFDGVNDGLSATITNNLSLANFTQAAWIYSTATDNGYHSVMGYQPGSLNQRRPPSIYITQKTRIHAGFGDGSVFTSLETGSVLTPNAWNHIATTFDGQAYRVYVNGTAVYTSTASAGRTPYPVSKLEIGKADTYFKGAIDQVRIYDRALSATDIGLLASSWTNASLTETNTASADWNYQIPNGLQGLYKLSLRGTDTFSNTESIATVWRGMLDSVAPNVSISATHQGGGFAASTVYTITASDLFLDPATLITPCQTANSTLSYNEMGGVSSLIVTCSVVGHQQGSVSATIRDLAGNQASTSFNLPMPNTSPAILISSPSGSITGTAPISITGGAFAPIGIQSVAVLINGQNLSTINYGVGITNTLWATNWQPQASGSYTITAILTASNGGVYTDTTTISVREAYQLIVNRAGTGSGTISSEPIGINCGDVCSVYFAESNVITLTATPASNSVFSGWSGACSGNSLCVVPMTQAQSVTASFSLKTYPLGISFAGTGDGTVNILPNGVNCTRQTPACLLFFSAGTVVTLTATPLANASFVGWSGDCSGTASCVLTIDRAHTVSARFDLVTLTPTATATSTSTPTPSATATPTTTATATATATSTLTVTPSPTATAIATHTPSPTATNTPTATATVTITATATATVTPSPTVTNTPSPTPTLGASEYRIYLPIAMR</sequence>
<evidence type="ECO:0000313" key="10">
    <source>
        <dbReference type="Proteomes" id="UP000000787"/>
    </source>
</evidence>
<keyword evidence="7" id="KW-1133">Transmembrane helix</keyword>
<organism evidence="9 10">
    <name type="scientific">Herpetosiphon aurantiacus (strain ATCC 23779 / DSM 785 / 114-95)</name>
    <dbReference type="NCBI Taxonomy" id="316274"/>
    <lineage>
        <taxon>Bacteria</taxon>
        <taxon>Bacillati</taxon>
        <taxon>Chloroflexota</taxon>
        <taxon>Chloroflexia</taxon>
        <taxon>Herpetosiphonales</taxon>
        <taxon>Herpetosiphonaceae</taxon>
        <taxon>Herpetosiphon</taxon>
    </lineage>
</organism>
<feature type="region of interest" description="Disordered" evidence="6">
    <location>
        <begin position="372"/>
        <end position="401"/>
    </location>
</feature>
<evidence type="ECO:0000256" key="3">
    <source>
        <dbReference type="ARBA" id="ARBA00022729"/>
    </source>
</evidence>
<feature type="compositionally biased region" description="Polar residues" evidence="6">
    <location>
        <begin position="381"/>
        <end position="399"/>
    </location>
</feature>
<keyword evidence="3" id="KW-0732">Signal</keyword>
<dbReference type="SMART" id="SM00560">
    <property type="entry name" value="LamGL"/>
    <property type="match status" value="6"/>
</dbReference>
<dbReference type="Gene3D" id="2.60.120.200">
    <property type="match status" value="8"/>
</dbReference>
<dbReference type="InParanoid" id="A9AX01"/>
<gene>
    <name evidence="9" type="ordered locus">Haur_2169</name>
</gene>
<evidence type="ECO:0000256" key="2">
    <source>
        <dbReference type="ARBA" id="ARBA00022525"/>
    </source>
</evidence>
<feature type="domain" description="LamG-like jellyroll fold" evidence="8">
    <location>
        <begin position="3704"/>
        <end position="3836"/>
    </location>
</feature>
<evidence type="ECO:0000256" key="5">
    <source>
        <dbReference type="ARBA" id="ARBA00023157"/>
    </source>
</evidence>
<feature type="transmembrane region" description="Helical" evidence="7">
    <location>
        <begin position="1220"/>
        <end position="1241"/>
    </location>
</feature>
<reference evidence="9 10" key="1">
    <citation type="journal article" date="2011" name="Stand. Genomic Sci.">
        <title>Complete genome sequence of the filamentous gliding predatory bacterium Herpetosiphon aurantiacus type strain (114-95(T)).</title>
        <authorList>
            <person name="Kiss H."/>
            <person name="Nett M."/>
            <person name="Domin N."/>
            <person name="Martin K."/>
            <person name="Maresca J.A."/>
            <person name="Copeland A."/>
            <person name="Lapidus A."/>
            <person name="Lucas S."/>
            <person name="Berry K.W."/>
            <person name="Glavina Del Rio T."/>
            <person name="Dalin E."/>
            <person name="Tice H."/>
            <person name="Pitluck S."/>
            <person name="Richardson P."/>
            <person name="Bruce D."/>
            <person name="Goodwin L."/>
            <person name="Han C."/>
            <person name="Detter J.C."/>
            <person name="Schmutz J."/>
            <person name="Brettin T."/>
            <person name="Land M."/>
            <person name="Hauser L."/>
            <person name="Kyrpides N.C."/>
            <person name="Ivanova N."/>
            <person name="Goker M."/>
            <person name="Woyke T."/>
            <person name="Klenk H.P."/>
            <person name="Bryant D.A."/>
        </authorList>
    </citation>
    <scope>NUCLEOTIDE SEQUENCE [LARGE SCALE GENOMIC DNA]</scope>
    <source>
        <strain evidence="10">ATCC 23779 / DSM 785 / 114-95</strain>
    </source>
</reference>
<dbReference type="eggNOG" id="COG2911">
    <property type="taxonomic scope" value="Bacteria"/>
</dbReference>
<dbReference type="Pfam" id="PF13385">
    <property type="entry name" value="Laminin_G_3"/>
    <property type="match status" value="7"/>
</dbReference>
<evidence type="ECO:0000313" key="9">
    <source>
        <dbReference type="EMBL" id="ABX04809.1"/>
    </source>
</evidence>
<dbReference type="PANTHER" id="PTHR42535:SF2">
    <property type="entry name" value="CHROMOSOME UNDETERMINED SCAFFOLD_146, WHOLE GENOME SHOTGUN SEQUENCE"/>
    <property type="match status" value="1"/>
</dbReference>
<evidence type="ECO:0000256" key="4">
    <source>
        <dbReference type="ARBA" id="ARBA00022837"/>
    </source>
</evidence>
<feature type="transmembrane region" description="Helical" evidence="7">
    <location>
        <begin position="328"/>
        <end position="346"/>
    </location>
</feature>
<dbReference type="SUPFAM" id="SSF49899">
    <property type="entry name" value="Concanavalin A-like lectins/glucanases"/>
    <property type="match status" value="8"/>
</dbReference>
<feature type="transmembrane region" description="Helical" evidence="7">
    <location>
        <begin position="1097"/>
        <end position="1113"/>
    </location>
</feature>
<evidence type="ECO:0000256" key="1">
    <source>
        <dbReference type="ARBA" id="ARBA00004613"/>
    </source>
</evidence>
<feature type="domain" description="LamG-like jellyroll fold" evidence="8">
    <location>
        <begin position="1724"/>
        <end position="1856"/>
    </location>
</feature>
<feature type="transmembrane region" description="Helical" evidence="7">
    <location>
        <begin position="1134"/>
        <end position="1156"/>
    </location>
</feature>
<keyword evidence="4" id="KW-0106">Calcium</keyword>
<keyword evidence="10" id="KW-1185">Reference proteome</keyword>
<keyword evidence="7" id="KW-0812">Transmembrane</keyword>
<dbReference type="InterPro" id="IPR006558">
    <property type="entry name" value="LamG-like"/>
</dbReference>
<keyword evidence="2" id="KW-0964">Secreted</keyword>
<accession>A9AX01</accession>
<evidence type="ECO:0000256" key="7">
    <source>
        <dbReference type="SAM" id="Phobius"/>
    </source>
</evidence>
<dbReference type="InterPro" id="IPR059100">
    <property type="entry name" value="TSP3_bac"/>
</dbReference>
<feature type="transmembrane region" description="Helical" evidence="7">
    <location>
        <begin position="1287"/>
        <end position="1304"/>
    </location>
</feature>
<dbReference type="BioCyc" id="HAUR316274:GHYA-2197-MONOMER"/>
<feature type="region of interest" description="Disordered" evidence="6">
    <location>
        <begin position="4257"/>
        <end position="4277"/>
    </location>
</feature>
<protein>
    <submittedName>
        <fullName evidence="9">LamG domain protein jellyroll fold domain protein</fullName>
    </submittedName>
</protein>
<name>A9AX01_HERA2</name>
<proteinExistence type="predicted"/>
<dbReference type="Pfam" id="PF18884">
    <property type="entry name" value="TSP3_bac"/>
    <property type="match status" value="3"/>
</dbReference>
<dbReference type="eggNOG" id="COG3055">
    <property type="taxonomic scope" value="Bacteria"/>
</dbReference>
<dbReference type="PANTHER" id="PTHR42535">
    <property type="entry name" value="OOKINETE PROTEIN, PUTATIVE-RELATED"/>
    <property type="match status" value="1"/>
</dbReference>
<feature type="domain" description="LamG-like jellyroll fold" evidence="8">
    <location>
        <begin position="3002"/>
        <end position="3136"/>
    </location>
</feature>
<dbReference type="eggNOG" id="COG3409">
    <property type="taxonomic scope" value="Bacteria"/>
</dbReference>
<evidence type="ECO:0000259" key="8">
    <source>
        <dbReference type="SMART" id="SM00560"/>
    </source>
</evidence>
<comment type="subcellular location">
    <subcellularLocation>
        <location evidence="1">Secreted</location>
    </subcellularLocation>
</comment>
<feature type="domain" description="LamG-like jellyroll fold" evidence="8">
    <location>
        <begin position="2391"/>
        <end position="2531"/>
    </location>
</feature>
<dbReference type="InterPro" id="IPR013320">
    <property type="entry name" value="ConA-like_dom_sf"/>
</dbReference>
<dbReference type="HOGENOM" id="CLU_224181_0_0_0"/>
<dbReference type="Gene3D" id="2.60.40.10">
    <property type="entry name" value="Immunoglobulins"/>
    <property type="match status" value="2"/>
</dbReference>
<dbReference type="InterPro" id="IPR044060">
    <property type="entry name" value="Bacterial_rp_domain"/>
</dbReference>
<dbReference type="eggNOG" id="COG3386">
    <property type="taxonomic scope" value="Bacteria"/>
</dbReference>
<dbReference type="STRING" id="316274.Haur_2169"/>
<evidence type="ECO:0000256" key="6">
    <source>
        <dbReference type="SAM" id="MobiDB-lite"/>
    </source>
</evidence>
<feature type="domain" description="LamG-like jellyroll fold" evidence="8">
    <location>
        <begin position="3483"/>
        <end position="3610"/>
    </location>
</feature>